<protein>
    <submittedName>
        <fullName evidence="3">Thioesterase family protein</fullName>
    </submittedName>
</protein>
<dbReference type="CDD" id="cd03443">
    <property type="entry name" value="PaaI_thioesterase"/>
    <property type="match status" value="1"/>
</dbReference>
<dbReference type="InterPro" id="IPR042171">
    <property type="entry name" value="Acyl-CoA_hotdog"/>
</dbReference>
<dbReference type="Pfam" id="PF13622">
    <property type="entry name" value="4HBT_3"/>
    <property type="match status" value="1"/>
</dbReference>
<dbReference type="EMBL" id="DQID01000059">
    <property type="protein sequence ID" value="HCT13623.1"/>
    <property type="molecule type" value="Genomic_DNA"/>
</dbReference>
<dbReference type="Pfam" id="PF20789">
    <property type="entry name" value="4HBT_3C"/>
    <property type="match status" value="1"/>
</dbReference>
<gene>
    <name evidence="3" type="ORF">DIW82_02180</name>
</gene>
<feature type="domain" description="Acyl-CoA thioesterase-like C-terminal" evidence="2">
    <location>
        <begin position="148"/>
        <end position="265"/>
    </location>
</feature>
<comment type="caution">
    <text evidence="3">The sequence shown here is derived from an EMBL/GenBank/DDBJ whole genome shotgun (WGS) entry which is preliminary data.</text>
</comment>
<accession>A0A3D4SWF9</accession>
<reference evidence="3 4" key="1">
    <citation type="journal article" date="2018" name="Nat. Biotechnol.">
        <title>A standardized bacterial taxonomy based on genome phylogeny substantially revises the tree of life.</title>
        <authorList>
            <person name="Parks D.H."/>
            <person name="Chuvochina M."/>
            <person name="Waite D.W."/>
            <person name="Rinke C."/>
            <person name="Skarshewski A."/>
            <person name="Chaumeil P.A."/>
            <person name="Hugenholtz P."/>
        </authorList>
    </citation>
    <scope>NUCLEOTIDE SEQUENCE [LARGE SCALE GENOMIC DNA]</scope>
    <source>
        <strain evidence="3">UBA11247</strain>
    </source>
</reference>
<dbReference type="Gene3D" id="2.40.160.210">
    <property type="entry name" value="Acyl-CoA thioesterase, double hotdog domain"/>
    <property type="match status" value="1"/>
</dbReference>
<proteinExistence type="predicted"/>
<sequence length="273" mass="29020">MTDITDAYFLPGATHTDDVGTSWQSFTATEHTGSPWGPGFQHGAPPSALVTHLLESATPDGGRLVRTTTDLLGAVPLGELRTSTRVLRPGRRISLVEATVTNPDGREVARGTGWWVRELDTTAIETAVAPDVVPLAEATPDDDPSDPGSFTGRWSGGYIDTLECRITPGQLWVRSTIPVVAGVPDSPWTRLMAVADVANGTNPTLDPGQWQFMNTDLTVCVHRLPRGTWTCVQADANYGPDGAGLTVGRLYDEEGPVGTTNQALLLEPATPAP</sequence>
<dbReference type="STRING" id="863239.GCA_000213935_02702"/>
<dbReference type="Proteomes" id="UP000261739">
    <property type="component" value="Unassembled WGS sequence"/>
</dbReference>
<organism evidence="3 4">
    <name type="scientific">Corynebacterium nuruki</name>
    <dbReference type="NCBI Taxonomy" id="1032851"/>
    <lineage>
        <taxon>Bacteria</taxon>
        <taxon>Bacillati</taxon>
        <taxon>Actinomycetota</taxon>
        <taxon>Actinomycetes</taxon>
        <taxon>Mycobacteriales</taxon>
        <taxon>Corynebacteriaceae</taxon>
        <taxon>Corynebacterium</taxon>
    </lineage>
</organism>
<dbReference type="AlphaFoldDB" id="A0A3D4SWF9"/>
<dbReference type="RefSeq" id="WP_273051060.1">
    <property type="nucleotide sequence ID" value="NZ_DAITTW010000104.1"/>
</dbReference>
<dbReference type="SUPFAM" id="SSF54637">
    <property type="entry name" value="Thioesterase/thiol ester dehydrase-isomerase"/>
    <property type="match status" value="2"/>
</dbReference>
<evidence type="ECO:0000259" key="1">
    <source>
        <dbReference type="Pfam" id="PF13622"/>
    </source>
</evidence>
<dbReference type="InterPro" id="IPR029069">
    <property type="entry name" value="HotDog_dom_sf"/>
</dbReference>
<name>A0A3D4SWF9_9CORY</name>
<evidence type="ECO:0000313" key="4">
    <source>
        <dbReference type="Proteomes" id="UP000261739"/>
    </source>
</evidence>
<feature type="domain" description="Acyl-CoA thioesterase-like N-terminal HotDog" evidence="1">
    <location>
        <begin position="34"/>
        <end position="115"/>
    </location>
</feature>
<dbReference type="InterPro" id="IPR049450">
    <property type="entry name" value="ACOT8-like_C"/>
</dbReference>
<dbReference type="InterPro" id="IPR049449">
    <property type="entry name" value="TesB_ACOT8-like_N"/>
</dbReference>
<evidence type="ECO:0000313" key="3">
    <source>
        <dbReference type="EMBL" id="HCT13623.1"/>
    </source>
</evidence>
<evidence type="ECO:0000259" key="2">
    <source>
        <dbReference type="Pfam" id="PF20789"/>
    </source>
</evidence>